<evidence type="ECO:0000256" key="1">
    <source>
        <dbReference type="SAM" id="Phobius"/>
    </source>
</evidence>
<evidence type="ECO:0000313" key="2">
    <source>
        <dbReference type="EMBL" id="JAH45208.1"/>
    </source>
</evidence>
<feature type="transmembrane region" description="Helical" evidence="1">
    <location>
        <begin position="6"/>
        <end position="24"/>
    </location>
</feature>
<protein>
    <submittedName>
        <fullName evidence="2">Uncharacterized protein</fullName>
    </submittedName>
</protein>
<organism evidence="2">
    <name type="scientific">Anguilla anguilla</name>
    <name type="common">European freshwater eel</name>
    <name type="synonym">Muraena anguilla</name>
    <dbReference type="NCBI Taxonomy" id="7936"/>
    <lineage>
        <taxon>Eukaryota</taxon>
        <taxon>Metazoa</taxon>
        <taxon>Chordata</taxon>
        <taxon>Craniata</taxon>
        <taxon>Vertebrata</taxon>
        <taxon>Euteleostomi</taxon>
        <taxon>Actinopterygii</taxon>
        <taxon>Neopterygii</taxon>
        <taxon>Teleostei</taxon>
        <taxon>Anguilliformes</taxon>
        <taxon>Anguillidae</taxon>
        <taxon>Anguilla</taxon>
    </lineage>
</organism>
<dbReference type="AlphaFoldDB" id="A0A0E9SXD6"/>
<name>A0A0E9SXD6_ANGAN</name>
<keyword evidence="1" id="KW-1133">Transmembrane helix</keyword>
<proteinExistence type="predicted"/>
<accession>A0A0E9SXD6</accession>
<keyword evidence="1" id="KW-0812">Transmembrane</keyword>
<dbReference type="EMBL" id="GBXM01063369">
    <property type="protein sequence ID" value="JAH45208.1"/>
    <property type="molecule type" value="Transcribed_RNA"/>
</dbReference>
<reference evidence="2" key="2">
    <citation type="journal article" date="2015" name="Fish Shellfish Immunol.">
        <title>Early steps in the European eel (Anguilla anguilla)-Vibrio vulnificus interaction in the gills: Role of the RtxA13 toxin.</title>
        <authorList>
            <person name="Callol A."/>
            <person name="Pajuelo D."/>
            <person name="Ebbesson L."/>
            <person name="Teles M."/>
            <person name="MacKenzie S."/>
            <person name="Amaro C."/>
        </authorList>
    </citation>
    <scope>NUCLEOTIDE SEQUENCE</scope>
</reference>
<keyword evidence="1" id="KW-0472">Membrane</keyword>
<sequence length="35" mass="4279">MVQYEYGQFLVFISLECFLLFHFVHVSHQEFDHST</sequence>
<reference evidence="2" key="1">
    <citation type="submission" date="2014-11" db="EMBL/GenBank/DDBJ databases">
        <authorList>
            <person name="Amaro Gonzalez C."/>
        </authorList>
    </citation>
    <scope>NUCLEOTIDE SEQUENCE</scope>
</reference>